<dbReference type="RefSeq" id="WP_212532129.1">
    <property type="nucleotide sequence ID" value="NZ_JAGSOG010000220.1"/>
</dbReference>
<feature type="domain" description="Major facilitator superfamily (MFS) profile" evidence="7">
    <location>
        <begin position="35"/>
        <end position="492"/>
    </location>
</feature>
<dbReference type="PROSITE" id="PS50850">
    <property type="entry name" value="MFS"/>
    <property type="match status" value="1"/>
</dbReference>
<feature type="transmembrane region" description="Helical" evidence="6">
    <location>
        <begin position="190"/>
        <end position="212"/>
    </location>
</feature>
<dbReference type="InterPro" id="IPR011701">
    <property type="entry name" value="MFS"/>
</dbReference>
<name>A0A941ET90_9ACTN</name>
<feature type="transmembrane region" description="Helical" evidence="6">
    <location>
        <begin position="73"/>
        <end position="92"/>
    </location>
</feature>
<dbReference type="Pfam" id="PF07690">
    <property type="entry name" value="MFS_1"/>
    <property type="match status" value="1"/>
</dbReference>
<keyword evidence="2 6" id="KW-0812">Transmembrane</keyword>
<feature type="transmembrane region" description="Helical" evidence="6">
    <location>
        <begin position="361"/>
        <end position="378"/>
    </location>
</feature>
<sequence>MTSTTIPAPRTGTSGAPGAPGGPVAGGAAARRWWGLIAALTGVFMPILDFFIVNVAIPSIQSGLGASSGQTELVVAGYAVAYAALVVTGGRLGDRLGRRRAFELGMAGFTVASLLCALAPDASALVVARGVQGIAAALLFPQVLALVQALFAPQERARAMTYYGLAIGLAAALGALVGGALISADLFGLSWRWCFLINVPVGLLALAAVRSLIPSLAPSAATRLDVTGGVLLFAGLVLLIGPLTEGRALGWPTWCYPCLAGAAAILASFARHQLRLHRAGRAPLLPPPLFAQRGFLPGLLSVFAFYAGLSSFFFILALQLQQGQGLSPVHSGLEVTSLALGFFISSLLGRRLAERYGDRPLTVGTFVLLAAYAGAFLATAADPRLTDRTLLALVLALAGFGQGLVLTPLLGRALAAIEPAYTGAASGTLAAVQQVGGALGVALVGIVFFHFAGATGLSPAAADSRGFQAGLVYLALTVLATLAGLRALARSRTA</sequence>
<dbReference type="GO" id="GO:0005886">
    <property type="term" value="C:plasma membrane"/>
    <property type="evidence" value="ECO:0007669"/>
    <property type="project" value="UniProtKB-SubCell"/>
</dbReference>
<protein>
    <submittedName>
        <fullName evidence="8">MFS transporter</fullName>
    </submittedName>
</protein>
<evidence type="ECO:0000256" key="3">
    <source>
        <dbReference type="ARBA" id="ARBA00022989"/>
    </source>
</evidence>
<dbReference type="PANTHER" id="PTHR42718">
    <property type="entry name" value="MAJOR FACILITATOR SUPERFAMILY MULTIDRUG TRANSPORTER MFSC"/>
    <property type="match status" value="1"/>
</dbReference>
<feature type="transmembrane region" description="Helical" evidence="6">
    <location>
        <begin position="295"/>
        <end position="317"/>
    </location>
</feature>
<evidence type="ECO:0000256" key="5">
    <source>
        <dbReference type="SAM" id="MobiDB-lite"/>
    </source>
</evidence>
<keyword evidence="9" id="KW-1185">Reference proteome</keyword>
<reference evidence="8" key="1">
    <citation type="submission" date="2021-04" db="EMBL/GenBank/DDBJ databases">
        <title>Genome based classification of Actinospica acidithermotolerans sp. nov., an actinobacterium isolated from an Indonesian hot spring.</title>
        <authorList>
            <person name="Kusuma A.B."/>
            <person name="Putra K.E."/>
            <person name="Nafisah S."/>
            <person name="Loh J."/>
            <person name="Nouioui I."/>
            <person name="Goodfellow M."/>
        </authorList>
    </citation>
    <scope>NUCLEOTIDE SEQUENCE</scope>
    <source>
        <strain evidence="8">CSCA 57</strain>
    </source>
</reference>
<feature type="transmembrane region" description="Helical" evidence="6">
    <location>
        <begin position="133"/>
        <end position="151"/>
    </location>
</feature>
<feature type="transmembrane region" description="Helical" evidence="6">
    <location>
        <begin position="254"/>
        <end position="274"/>
    </location>
</feature>
<evidence type="ECO:0000256" key="4">
    <source>
        <dbReference type="ARBA" id="ARBA00023136"/>
    </source>
</evidence>
<dbReference type="Gene3D" id="1.20.1720.10">
    <property type="entry name" value="Multidrug resistance protein D"/>
    <property type="match status" value="1"/>
</dbReference>
<dbReference type="EMBL" id="JAGSOG010000220">
    <property type="protein sequence ID" value="MBR7837662.1"/>
    <property type="molecule type" value="Genomic_DNA"/>
</dbReference>
<feature type="transmembrane region" description="Helical" evidence="6">
    <location>
        <begin position="33"/>
        <end position="53"/>
    </location>
</feature>
<evidence type="ECO:0000313" key="8">
    <source>
        <dbReference type="EMBL" id="MBR7837662.1"/>
    </source>
</evidence>
<keyword evidence="3 6" id="KW-1133">Transmembrane helix</keyword>
<keyword evidence="4 6" id="KW-0472">Membrane</keyword>
<comment type="subcellular location">
    <subcellularLocation>
        <location evidence="1">Cell membrane</location>
        <topology evidence="1">Multi-pass membrane protein</topology>
    </subcellularLocation>
</comment>
<feature type="transmembrane region" description="Helical" evidence="6">
    <location>
        <begin position="471"/>
        <end position="489"/>
    </location>
</feature>
<evidence type="ECO:0000256" key="1">
    <source>
        <dbReference type="ARBA" id="ARBA00004651"/>
    </source>
</evidence>
<organism evidence="8 9">
    <name type="scientific">Actinospica durhamensis</name>
    <dbReference type="NCBI Taxonomy" id="1508375"/>
    <lineage>
        <taxon>Bacteria</taxon>
        <taxon>Bacillati</taxon>
        <taxon>Actinomycetota</taxon>
        <taxon>Actinomycetes</taxon>
        <taxon>Catenulisporales</taxon>
        <taxon>Actinospicaceae</taxon>
        <taxon>Actinospica</taxon>
    </lineage>
</organism>
<dbReference type="CDD" id="cd17321">
    <property type="entry name" value="MFS_MMR_MDR_like"/>
    <property type="match status" value="1"/>
</dbReference>
<dbReference type="AlphaFoldDB" id="A0A941ET90"/>
<feature type="compositionally biased region" description="Low complexity" evidence="5">
    <location>
        <begin position="7"/>
        <end position="17"/>
    </location>
</feature>
<dbReference type="GO" id="GO:0022857">
    <property type="term" value="F:transmembrane transporter activity"/>
    <property type="evidence" value="ECO:0007669"/>
    <property type="project" value="InterPro"/>
</dbReference>
<dbReference type="Proteomes" id="UP000675781">
    <property type="component" value="Unassembled WGS sequence"/>
</dbReference>
<feature type="transmembrane region" description="Helical" evidence="6">
    <location>
        <begin position="104"/>
        <end position="127"/>
    </location>
</feature>
<feature type="region of interest" description="Disordered" evidence="5">
    <location>
        <begin position="1"/>
        <end position="23"/>
    </location>
</feature>
<dbReference type="SUPFAM" id="SSF103473">
    <property type="entry name" value="MFS general substrate transporter"/>
    <property type="match status" value="1"/>
</dbReference>
<evidence type="ECO:0000259" key="7">
    <source>
        <dbReference type="PROSITE" id="PS50850"/>
    </source>
</evidence>
<evidence type="ECO:0000256" key="6">
    <source>
        <dbReference type="SAM" id="Phobius"/>
    </source>
</evidence>
<comment type="caution">
    <text evidence="8">The sequence shown here is derived from an EMBL/GenBank/DDBJ whole genome shotgun (WGS) entry which is preliminary data.</text>
</comment>
<gene>
    <name evidence="8" type="ORF">KDL01_30560</name>
</gene>
<feature type="transmembrane region" description="Helical" evidence="6">
    <location>
        <begin position="224"/>
        <end position="242"/>
    </location>
</feature>
<dbReference type="InterPro" id="IPR036259">
    <property type="entry name" value="MFS_trans_sf"/>
</dbReference>
<feature type="transmembrane region" description="Helical" evidence="6">
    <location>
        <begin position="163"/>
        <end position="184"/>
    </location>
</feature>
<feature type="transmembrane region" description="Helical" evidence="6">
    <location>
        <begin position="329"/>
        <end position="349"/>
    </location>
</feature>
<dbReference type="Gene3D" id="1.20.1250.20">
    <property type="entry name" value="MFS general substrate transporter like domains"/>
    <property type="match status" value="1"/>
</dbReference>
<feature type="transmembrane region" description="Helical" evidence="6">
    <location>
        <begin position="390"/>
        <end position="410"/>
    </location>
</feature>
<accession>A0A941ET90</accession>
<dbReference type="InterPro" id="IPR020846">
    <property type="entry name" value="MFS_dom"/>
</dbReference>
<evidence type="ECO:0000256" key="2">
    <source>
        <dbReference type="ARBA" id="ARBA00022692"/>
    </source>
</evidence>
<dbReference type="PANTHER" id="PTHR42718:SF39">
    <property type="entry name" value="ACTINORHODIN TRANSPORTER-RELATED"/>
    <property type="match status" value="1"/>
</dbReference>
<evidence type="ECO:0000313" key="9">
    <source>
        <dbReference type="Proteomes" id="UP000675781"/>
    </source>
</evidence>
<proteinExistence type="predicted"/>
<feature type="transmembrane region" description="Helical" evidence="6">
    <location>
        <begin position="431"/>
        <end position="451"/>
    </location>
</feature>